<dbReference type="InterPro" id="IPR003661">
    <property type="entry name" value="HisK_dim/P_dom"/>
</dbReference>
<dbReference type="PRINTS" id="PR00344">
    <property type="entry name" value="BCTRLSENSOR"/>
</dbReference>
<dbReference type="Gene3D" id="1.10.287.130">
    <property type="match status" value="2"/>
</dbReference>
<keyword evidence="6" id="KW-0418">Kinase</keyword>
<feature type="modified residue" description="4-aspartylphosphate" evidence="9">
    <location>
        <position position="685"/>
    </location>
</feature>
<dbReference type="InterPro" id="IPR035965">
    <property type="entry name" value="PAS-like_dom_sf"/>
</dbReference>
<organism evidence="14 15">
    <name type="scientific">Methylobacterium oryzihabitans</name>
    <dbReference type="NCBI Taxonomy" id="2499852"/>
    <lineage>
        <taxon>Bacteria</taxon>
        <taxon>Pseudomonadati</taxon>
        <taxon>Pseudomonadota</taxon>
        <taxon>Alphaproteobacteria</taxon>
        <taxon>Hyphomicrobiales</taxon>
        <taxon>Methylobacteriaceae</taxon>
        <taxon>Methylobacterium</taxon>
    </lineage>
</organism>
<evidence type="ECO:0000259" key="13">
    <source>
        <dbReference type="PROSITE" id="PS50112"/>
    </source>
</evidence>
<dbReference type="SUPFAM" id="SSF55781">
    <property type="entry name" value="GAF domain-like"/>
    <property type="match status" value="1"/>
</dbReference>
<dbReference type="SUPFAM" id="SSF55874">
    <property type="entry name" value="ATPase domain of HSP90 chaperone/DNA topoisomerase II/histidine kinase"/>
    <property type="match status" value="2"/>
</dbReference>
<dbReference type="PROSITE" id="PS50110">
    <property type="entry name" value="RESPONSE_REGULATORY"/>
    <property type="match status" value="2"/>
</dbReference>
<dbReference type="EC" id="2.7.13.3" evidence="2"/>
<protein>
    <recommendedName>
        <fullName evidence="2">histidine kinase</fullName>
        <ecNumber evidence="2">2.7.13.3</ecNumber>
    </recommendedName>
</protein>
<dbReference type="SMART" id="SM00448">
    <property type="entry name" value="REC"/>
    <property type="match status" value="2"/>
</dbReference>
<dbReference type="InterPro" id="IPR011006">
    <property type="entry name" value="CheY-like_superfamily"/>
</dbReference>
<dbReference type="CDD" id="cd00130">
    <property type="entry name" value="PAS"/>
    <property type="match status" value="1"/>
</dbReference>
<dbReference type="InterPro" id="IPR036890">
    <property type="entry name" value="HATPase_C_sf"/>
</dbReference>
<dbReference type="InterPro" id="IPR001610">
    <property type="entry name" value="PAC"/>
</dbReference>
<dbReference type="EMBL" id="SACP01000013">
    <property type="protein sequence ID" value="RVU17215.1"/>
    <property type="molecule type" value="Genomic_DNA"/>
</dbReference>
<dbReference type="Gene3D" id="3.40.50.2300">
    <property type="match status" value="2"/>
</dbReference>
<keyword evidence="5" id="KW-0547">Nucleotide-binding</keyword>
<dbReference type="InterPro" id="IPR001789">
    <property type="entry name" value="Sig_transdc_resp-reg_receiver"/>
</dbReference>
<dbReference type="InterPro" id="IPR013656">
    <property type="entry name" value="PAS_4"/>
</dbReference>
<dbReference type="Gene3D" id="3.30.450.20">
    <property type="entry name" value="PAS domain"/>
    <property type="match status" value="2"/>
</dbReference>
<feature type="modified residue" description="4-aspartylphosphate" evidence="9">
    <location>
        <position position="1205"/>
    </location>
</feature>
<evidence type="ECO:0000256" key="3">
    <source>
        <dbReference type="ARBA" id="ARBA00022553"/>
    </source>
</evidence>
<dbReference type="Pfam" id="PF00512">
    <property type="entry name" value="HisKA"/>
    <property type="match status" value="2"/>
</dbReference>
<evidence type="ECO:0000256" key="9">
    <source>
        <dbReference type="PROSITE-ProRule" id="PRU00169"/>
    </source>
</evidence>
<dbReference type="InterPro" id="IPR005467">
    <property type="entry name" value="His_kinase_dom"/>
</dbReference>
<evidence type="ECO:0000256" key="4">
    <source>
        <dbReference type="ARBA" id="ARBA00022679"/>
    </source>
</evidence>
<dbReference type="Gene3D" id="3.30.565.10">
    <property type="entry name" value="Histidine kinase-like ATPase, C-terminal domain"/>
    <property type="match status" value="2"/>
</dbReference>
<dbReference type="FunFam" id="1.10.287.130:FF:000045">
    <property type="entry name" value="Two-component system sensor histidine kinase/response regulator"/>
    <property type="match status" value="1"/>
</dbReference>
<sequence>MPADPLAAAQATFPGGGEMGARLRAYDWAATPLGPVEAWPPSLCTAVRIMLSSRFAMWMAWGGELRFFCNDAYRPTLGVKEAWALGSRSDAVWAEIWPDIGPRIDRVLATGEATWDQGLLLFLERRGFTEETYHTFSYSPLADDAGRVVGMLCVVSEETERVIGERRLEVLRDLGAGMAAARTVREVGAVAQGCLAGGSRDLPFALAYLAEGADAEADLLLQAGAAVDRLRAPEDAAALARILDAAGGAAVPVDRLRAILPDLPCGPWDRPPTHALVMPIAGQGQERAAGLFVAGLNPYRPLDAVYRGFLDLFVGQIATGLANANAYEQERRRAEALAEIDRQKTLFFSNVSHEFRTPLTLMLGPLEEILARAPPDDDRRLVEVAHRNGLRLLKLVNALLDFSRIEAGRTQAVYEPTDLAALTADLASSFRSATERAGLDLAVACPPLPEPVHVDRDMWEKIVLNLISNAFKFTLRGGIAVRLTREGGHVRLSVADTGTGIPAHELPRLFERFHRVEGAQGRSFEGSGIGLALVQELVRLHGGSVAVESVPGGGSTFTVTLPLGRDHLPADRVRAERNPVPAATRPHAFVEEATRWLSGEGEAGPAADLTVGEDLPAGADLPAGEGALGTASASGRVLLADDNADMRDYVRRLLAGRGYAVAAVADGRAALDAARTERPDLVLSDVMMPGLDGFGLLAALRSDPRLRDVPVILLSARAGEEARVEGVGAGADDYLTKPFSARELLARVETNLALARVRRESAEGLRRLNEELEAQVAERTRERDRMWRLSKDLMVVTGFDGTVAAVNPAWTELLGWSAADLVGRPVLDFIHPDDRASSEAEIHRIAHGLTTLRFENRYRHRDGSLRVLSWTAAPGDGHVHAIGRDVTEQRELEDAFRQAQKMEAVGQLTGGIAHDFNNLLTGIVGSLDLLGTRLRQGRPEVAERYIAAALSSAHRAAALTHRLLAFARRQPLDPRPVQVNALVVSLEDLVRRTIGEAIRLDIALADDLWPTLCDPNQLESALLNLVINARDAMPDGGRLTIETRNTAITAAEAREVAPGDYVCLCVSDTGTGMSPAVAARAFDPFFTTKPLGQGTGLGLSMIYGFARQSEGLAEIASTPGAGTTVRLLLPRGRVEAAAEPVPATGAPLPSGQGETVLVVEDEPVVRSLIVDVLGELGYRILEAADGPAGLRLLSSPARIDLLVTDVGLPGINGRQLADQARERRPGLKVLFITGYAEAAAIATGFLEPGMHMITKPFPVEALARKLRMVAEE</sequence>
<dbReference type="PROSITE" id="PS50112">
    <property type="entry name" value="PAS"/>
    <property type="match status" value="1"/>
</dbReference>
<dbReference type="SMART" id="SM00387">
    <property type="entry name" value="HATPase_c"/>
    <property type="match status" value="2"/>
</dbReference>
<name>A0A3S2VTR5_9HYPH</name>
<dbReference type="GO" id="GO:0005524">
    <property type="term" value="F:ATP binding"/>
    <property type="evidence" value="ECO:0007669"/>
    <property type="project" value="UniProtKB-KW"/>
</dbReference>
<dbReference type="CDD" id="cd17574">
    <property type="entry name" value="REC_OmpR"/>
    <property type="match status" value="1"/>
</dbReference>
<feature type="domain" description="Histidine kinase" evidence="11">
    <location>
        <begin position="911"/>
        <end position="1133"/>
    </location>
</feature>
<evidence type="ECO:0000259" key="11">
    <source>
        <dbReference type="PROSITE" id="PS50109"/>
    </source>
</evidence>
<dbReference type="Pfam" id="PF08448">
    <property type="entry name" value="PAS_4"/>
    <property type="match status" value="2"/>
</dbReference>
<proteinExistence type="predicted"/>
<dbReference type="FunFam" id="3.30.565.10:FF:000037">
    <property type="entry name" value="Hybrid sensor histidine kinase/response regulator"/>
    <property type="match status" value="1"/>
</dbReference>
<keyword evidence="15" id="KW-1185">Reference proteome</keyword>
<dbReference type="SMART" id="SM00091">
    <property type="entry name" value="PAS"/>
    <property type="match status" value="1"/>
</dbReference>
<dbReference type="GO" id="GO:0000155">
    <property type="term" value="F:phosphorelay sensor kinase activity"/>
    <property type="evidence" value="ECO:0007669"/>
    <property type="project" value="InterPro"/>
</dbReference>
<dbReference type="PANTHER" id="PTHR43547:SF2">
    <property type="entry name" value="HYBRID SIGNAL TRANSDUCTION HISTIDINE KINASE C"/>
    <property type="match status" value="1"/>
</dbReference>
<dbReference type="InterPro" id="IPR004358">
    <property type="entry name" value="Sig_transdc_His_kin-like_C"/>
</dbReference>
<evidence type="ECO:0000256" key="2">
    <source>
        <dbReference type="ARBA" id="ARBA00012438"/>
    </source>
</evidence>
<dbReference type="RefSeq" id="WP_127730483.1">
    <property type="nucleotide sequence ID" value="NZ_SACP01000013.1"/>
</dbReference>
<feature type="domain" description="Response regulatory" evidence="12">
    <location>
        <begin position="1155"/>
        <end position="1270"/>
    </location>
</feature>
<gene>
    <name evidence="14" type="ORF">EOE48_15050</name>
</gene>
<dbReference type="AlphaFoldDB" id="A0A3S2VTR5"/>
<evidence type="ECO:0000256" key="7">
    <source>
        <dbReference type="ARBA" id="ARBA00022840"/>
    </source>
</evidence>
<keyword evidence="3 9" id="KW-0597">Phosphoprotein</keyword>
<reference evidence="14 15" key="1">
    <citation type="submission" date="2019-01" db="EMBL/GenBank/DDBJ databases">
        <authorList>
            <person name="Chen W.-M."/>
        </authorList>
    </citation>
    <scope>NUCLEOTIDE SEQUENCE [LARGE SCALE GENOMIC DNA]</scope>
    <source>
        <strain evidence="14 15">TER-1</strain>
    </source>
</reference>
<feature type="domain" description="Histidine kinase" evidence="11">
    <location>
        <begin position="350"/>
        <end position="565"/>
    </location>
</feature>
<feature type="region of interest" description="Disordered" evidence="10">
    <location>
        <begin position="601"/>
        <end position="623"/>
    </location>
</feature>
<dbReference type="SUPFAM" id="SSF47384">
    <property type="entry name" value="Homodimeric domain of signal transducing histidine kinase"/>
    <property type="match status" value="2"/>
</dbReference>
<dbReference type="InterPro" id="IPR003594">
    <property type="entry name" value="HATPase_dom"/>
</dbReference>
<dbReference type="SMART" id="SM00086">
    <property type="entry name" value="PAC"/>
    <property type="match status" value="2"/>
</dbReference>
<dbReference type="OrthoDB" id="9796100at2"/>
<dbReference type="SMART" id="SM00388">
    <property type="entry name" value="HisKA"/>
    <property type="match status" value="2"/>
</dbReference>
<evidence type="ECO:0000313" key="14">
    <source>
        <dbReference type="EMBL" id="RVU17215.1"/>
    </source>
</evidence>
<feature type="domain" description="PAS" evidence="13">
    <location>
        <begin position="794"/>
        <end position="849"/>
    </location>
</feature>
<dbReference type="Pfam" id="PF02518">
    <property type="entry name" value="HATPase_c"/>
    <property type="match status" value="2"/>
</dbReference>
<dbReference type="PROSITE" id="PS50109">
    <property type="entry name" value="HIS_KIN"/>
    <property type="match status" value="2"/>
</dbReference>
<keyword evidence="4" id="KW-0808">Transferase</keyword>
<evidence type="ECO:0000256" key="1">
    <source>
        <dbReference type="ARBA" id="ARBA00000085"/>
    </source>
</evidence>
<evidence type="ECO:0000256" key="5">
    <source>
        <dbReference type="ARBA" id="ARBA00022741"/>
    </source>
</evidence>
<dbReference type="CDD" id="cd16922">
    <property type="entry name" value="HATPase_EvgS-ArcB-TorS-like"/>
    <property type="match status" value="1"/>
</dbReference>
<dbReference type="InterPro" id="IPR000014">
    <property type="entry name" value="PAS"/>
</dbReference>
<comment type="catalytic activity">
    <reaction evidence="1">
        <text>ATP + protein L-histidine = ADP + protein N-phospho-L-histidine.</text>
        <dbReference type="EC" id="2.7.13.3"/>
    </reaction>
</comment>
<evidence type="ECO:0000259" key="12">
    <source>
        <dbReference type="PROSITE" id="PS50110"/>
    </source>
</evidence>
<evidence type="ECO:0000313" key="15">
    <source>
        <dbReference type="Proteomes" id="UP000286997"/>
    </source>
</evidence>
<evidence type="ECO:0000256" key="6">
    <source>
        <dbReference type="ARBA" id="ARBA00022777"/>
    </source>
</evidence>
<evidence type="ECO:0000256" key="8">
    <source>
        <dbReference type="ARBA" id="ARBA00023012"/>
    </source>
</evidence>
<dbReference type="InterPro" id="IPR036097">
    <property type="entry name" value="HisK_dim/P_sf"/>
</dbReference>
<evidence type="ECO:0000256" key="10">
    <source>
        <dbReference type="SAM" id="MobiDB-lite"/>
    </source>
</evidence>
<dbReference type="SUPFAM" id="SSF55785">
    <property type="entry name" value="PYP-like sensor domain (PAS domain)"/>
    <property type="match status" value="2"/>
</dbReference>
<dbReference type="NCBIfam" id="TIGR00229">
    <property type="entry name" value="sensory_box"/>
    <property type="match status" value="1"/>
</dbReference>
<feature type="domain" description="Response regulatory" evidence="12">
    <location>
        <begin position="636"/>
        <end position="752"/>
    </location>
</feature>
<dbReference type="CDD" id="cd00082">
    <property type="entry name" value="HisKA"/>
    <property type="match status" value="2"/>
</dbReference>
<dbReference type="Pfam" id="PF00072">
    <property type="entry name" value="Response_reg"/>
    <property type="match status" value="2"/>
</dbReference>
<accession>A0A3S2VTR5</accession>
<keyword evidence="7" id="KW-0067">ATP-binding</keyword>
<comment type="caution">
    <text evidence="14">The sequence shown here is derived from an EMBL/GenBank/DDBJ whole genome shotgun (WGS) entry which is preliminary data.</text>
</comment>
<dbReference type="CDD" id="cd18161">
    <property type="entry name" value="REC_hyHK_blue-like"/>
    <property type="match status" value="1"/>
</dbReference>
<dbReference type="SUPFAM" id="SSF52172">
    <property type="entry name" value="CheY-like"/>
    <property type="match status" value="2"/>
</dbReference>
<keyword evidence="8" id="KW-0902">Two-component regulatory system</keyword>
<dbReference type="Proteomes" id="UP000286997">
    <property type="component" value="Unassembled WGS sequence"/>
</dbReference>
<dbReference type="PANTHER" id="PTHR43547">
    <property type="entry name" value="TWO-COMPONENT HISTIDINE KINASE"/>
    <property type="match status" value="1"/>
</dbReference>